<protein>
    <recommendedName>
        <fullName evidence="3">DUF2383 domain-containing protein</fullName>
    </recommendedName>
</protein>
<gene>
    <name evidence="1" type="ORF">SAMN05421636_106115</name>
</gene>
<keyword evidence="2" id="KW-1185">Reference proteome</keyword>
<evidence type="ECO:0000313" key="2">
    <source>
        <dbReference type="Proteomes" id="UP000199109"/>
    </source>
</evidence>
<name>A0A1G7EBB0_9FLAO</name>
<evidence type="ECO:0008006" key="3">
    <source>
        <dbReference type="Google" id="ProtNLM"/>
    </source>
</evidence>
<dbReference type="RefSeq" id="WP_091869212.1">
    <property type="nucleotide sequence ID" value="NZ_FNAO01000006.1"/>
</dbReference>
<dbReference type="Proteomes" id="UP000199109">
    <property type="component" value="Unassembled WGS sequence"/>
</dbReference>
<organism evidence="1 2">
    <name type="scientific">Pricia antarctica</name>
    <dbReference type="NCBI Taxonomy" id="641691"/>
    <lineage>
        <taxon>Bacteria</taxon>
        <taxon>Pseudomonadati</taxon>
        <taxon>Bacteroidota</taxon>
        <taxon>Flavobacteriia</taxon>
        <taxon>Flavobacteriales</taxon>
        <taxon>Flavobacteriaceae</taxon>
        <taxon>Pricia</taxon>
    </lineage>
</organism>
<dbReference type="STRING" id="641691.SAMN05421636_106115"/>
<dbReference type="AlphaFoldDB" id="A0A1G7EBB0"/>
<reference evidence="1 2" key="1">
    <citation type="submission" date="2016-10" db="EMBL/GenBank/DDBJ databases">
        <authorList>
            <person name="de Groot N.N."/>
        </authorList>
    </citation>
    <scope>NUCLEOTIDE SEQUENCE [LARGE SCALE GENOMIC DNA]</scope>
    <source>
        <strain evidence="1 2">DSM 23421</strain>
    </source>
</reference>
<dbReference type="OrthoDB" id="1448628at2"/>
<dbReference type="EMBL" id="FNAO01000006">
    <property type="protein sequence ID" value="SDE60890.1"/>
    <property type="molecule type" value="Genomic_DNA"/>
</dbReference>
<proteinExistence type="predicted"/>
<evidence type="ECO:0000313" key="1">
    <source>
        <dbReference type="EMBL" id="SDE60890.1"/>
    </source>
</evidence>
<accession>A0A1G7EBB0</accession>
<sequence>MELHYKIYQRVKIYIDKIQCALINLELLKIRTVFAQTEKLIKLRFEALRSVRAQLVSFCLNLKPSTPFVPSSRCKAITSWYGGKKLQWGKNPSDFQKDLIEADKEVIEEAEFIISDTNAPPVLIKVLEKHVECFEKMQEPVKTFNEN</sequence>